<evidence type="ECO:0000313" key="1">
    <source>
        <dbReference type="EMBL" id="SVA81436.1"/>
    </source>
</evidence>
<gene>
    <name evidence="1" type="ORF">METZ01_LOCUS134290</name>
</gene>
<protein>
    <submittedName>
        <fullName evidence="1">Uncharacterized protein</fullName>
    </submittedName>
</protein>
<organism evidence="1">
    <name type="scientific">marine metagenome</name>
    <dbReference type="NCBI Taxonomy" id="408172"/>
    <lineage>
        <taxon>unclassified sequences</taxon>
        <taxon>metagenomes</taxon>
        <taxon>ecological metagenomes</taxon>
    </lineage>
</organism>
<name>A0A381YWN2_9ZZZZ</name>
<sequence length="38" mass="4139">MSDHLLDHPRLVHRPSAVSDHRVVVARSSEPVLGPVDG</sequence>
<dbReference type="EMBL" id="UINC01019253">
    <property type="protein sequence ID" value="SVA81436.1"/>
    <property type="molecule type" value="Genomic_DNA"/>
</dbReference>
<proteinExistence type="predicted"/>
<reference evidence="1" key="1">
    <citation type="submission" date="2018-05" db="EMBL/GenBank/DDBJ databases">
        <authorList>
            <person name="Lanie J.A."/>
            <person name="Ng W.-L."/>
            <person name="Kazmierczak K.M."/>
            <person name="Andrzejewski T.M."/>
            <person name="Davidsen T.M."/>
            <person name="Wayne K.J."/>
            <person name="Tettelin H."/>
            <person name="Glass J.I."/>
            <person name="Rusch D."/>
            <person name="Podicherti R."/>
            <person name="Tsui H.-C.T."/>
            <person name="Winkler M.E."/>
        </authorList>
    </citation>
    <scope>NUCLEOTIDE SEQUENCE</scope>
</reference>
<dbReference type="AlphaFoldDB" id="A0A381YWN2"/>
<accession>A0A381YWN2</accession>